<dbReference type="Pfam" id="PF12796">
    <property type="entry name" value="Ank_2"/>
    <property type="match status" value="2"/>
</dbReference>
<feature type="compositionally biased region" description="Basic residues" evidence="11">
    <location>
        <begin position="782"/>
        <end position="792"/>
    </location>
</feature>
<reference evidence="14" key="1">
    <citation type="submission" date="2025-08" db="UniProtKB">
        <authorList>
            <consortium name="RefSeq"/>
        </authorList>
    </citation>
    <scope>IDENTIFICATION</scope>
    <source>
        <tissue evidence="14">Lung</tissue>
    </source>
</reference>
<evidence type="ECO:0000256" key="3">
    <source>
        <dbReference type="ARBA" id="ARBA00022553"/>
    </source>
</evidence>
<protein>
    <recommendedName>
        <fullName evidence="9">Protein phosphatase 1 regulatory subunit</fullName>
    </recommendedName>
</protein>
<dbReference type="CDD" id="cd21944">
    <property type="entry name" value="IPD_MYPT1"/>
    <property type="match status" value="1"/>
</dbReference>
<feature type="repeat" description="ANK" evidence="10">
    <location>
        <begin position="89"/>
        <end position="121"/>
    </location>
</feature>
<dbReference type="GO" id="GO:0004857">
    <property type="term" value="F:enzyme inhibitor activity"/>
    <property type="evidence" value="ECO:0007669"/>
    <property type="project" value="TreeGrafter"/>
</dbReference>
<evidence type="ECO:0000256" key="9">
    <source>
        <dbReference type="PIRNR" id="PIRNR038141"/>
    </source>
</evidence>
<evidence type="ECO:0000256" key="8">
    <source>
        <dbReference type="ARBA" id="ARBA00065548"/>
    </source>
</evidence>
<feature type="compositionally biased region" description="Acidic residues" evidence="11">
    <location>
        <begin position="361"/>
        <end position="375"/>
    </location>
</feature>
<comment type="subunit">
    <text evidence="8">PP1 comprises a catalytic subunit, PPP1CA, PPP1CB or PPP1CC, and one or several targeting or regulatory subunits. PPP1R12B mediates binding to myosin. Isoform 3 and isoform 4 bind PPP1R12A, but not isoform 1 of PPP1R12B itself. Binds IL16.</text>
</comment>
<dbReference type="PIRSF" id="PIRSF038141">
    <property type="entry name" value="PP1_12ABC_vert"/>
    <property type="match status" value="1"/>
</dbReference>
<dbReference type="Gene3D" id="6.10.140.390">
    <property type="match status" value="1"/>
</dbReference>
<feature type="domain" description="cGMP-dependent protein kinase interacting" evidence="12">
    <location>
        <begin position="870"/>
        <end position="976"/>
    </location>
</feature>
<dbReference type="GO" id="GO:0019901">
    <property type="term" value="F:protein kinase binding"/>
    <property type="evidence" value="ECO:0007669"/>
    <property type="project" value="InterPro"/>
</dbReference>
<keyword evidence="13" id="KW-1185">Reference proteome</keyword>
<feature type="compositionally biased region" description="Basic and acidic residues" evidence="11">
    <location>
        <begin position="527"/>
        <end position="536"/>
    </location>
</feature>
<evidence type="ECO:0000256" key="5">
    <source>
        <dbReference type="ARBA" id="ARBA00023043"/>
    </source>
</evidence>
<dbReference type="InterPro" id="IPR031775">
    <property type="entry name" value="PRKG1_interact"/>
</dbReference>
<dbReference type="PROSITE" id="PS50088">
    <property type="entry name" value="ANK_REPEAT"/>
    <property type="match status" value="4"/>
</dbReference>
<dbReference type="Proteomes" id="UP000504639">
    <property type="component" value="Chromosome 25"/>
</dbReference>
<feature type="compositionally biased region" description="Basic and acidic residues" evidence="11">
    <location>
        <begin position="810"/>
        <end position="822"/>
    </location>
</feature>
<dbReference type="FunFam" id="1.25.40.20:FF:000007">
    <property type="entry name" value="Phosphatase 1 regulatory subunit 12A"/>
    <property type="match status" value="1"/>
</dbReference>
<dbReference type="GO" id="GO:0005856">
    <property type="term" value="C:cytoskeleton"/>
    <property type="evidence" value="ECO:0007669"/>
    <property type="project" value="UniProtKB-SubCell"/>
</dbReference>
<feature type="compositionally biased region" description="Basic and acidic residues" evidence="11">
    <location>
        <begin position="685"/>
        <end position="705"/>
    </location>
</feature>
<dbReference type="PROSITE" id="PS50297">
    <property type="entry name" value="ANK_REP_REGION"/>
    <property type="match status" value="3"/>
</dbReference>
<feature type="region of interest" description="Disordered" evidence="11">
    <location>
        <begin position="764"/>
        <end position="869"/>
    </location>
</feature>
<comment type="subunit">
    <text evidence="9">PP1 comprises a catalytic subunit, and one or several targeting or regulatory subunits.</text>
</comment>
<evidence type="ECO:0000256" key="7">
    <source>
        <dbReference type="ARBA" id="ARBA00059024"/>
    </source>
</evidence>
<feature type="compositionally biased region" description="Low complexity" evidence="11">
    <location>
        <begin position="833"/>
        <end position="849"/>
    </location>
</feature>
<feature type="compositionally biased region" description="Basic and acidic residues" evidence="11">
    <location>
        <begin position="654"/>
        <end position="678"/>
    </location>
</feature>
<dbReference type="SMART" id="SM00248">
    <property type="entry name" value="ANK"/>
    <property type="match status" value="5"/>
</dbReference>
<feature type="compositionally biased region" description="Basic and acidic residues" evidence="11">
    <location>
        <begin position="621"/>
        <end position="630"/>
    </location>
</feature>
<feature type="region of interest" description="Disordered" evidence="11">
    <location>
        <begin position="593"/>
        <end position="728"/>
    </location>
</feature>
<name>A0A6J3EBA1_AYTFU</name>
<dbReference type="Gene3D" id="1.25.40.20">
    <property type="entry name" value="Ankyrin repeat-containing domain"/>
    <property type="match status" value="2"/>
</dbReference>
<evidence type="ECO:0000256" key="10">
    <source>
        <dbReference type="PROSITE-ProRule" id="PRU00023"/>
    </source>
</evidence>
<evidence type="ECO:0000259" key="12">
    <source>
        <dbReference type="Pfam" id="PF15898"/>
    </source>
</evidence>
<dbReference type="InterPro" id="IPR036770">
    <property type="entry name" value="Ankyrin_rpt-contain_sf"/>
</dbReference>
<feature type="region of interest" description="Disordered" evidence="11">
    <location>
        <begin position="24"/>
        <end position="50"/>
    </location>
</feature>
<feature type="compositionally biased region" description="Basic and acidic residues" evidence="11">
    <location>
        <begin position="764"/>
        <end position="781"/>
    </location>
</feature>
<evidence type="ECO:0000313" key="13">
    <source>
        <dbReference type="Proteomes" id="UP000504639"/>
    </source>
</evidence>
<dbReference type="InterPro" id="IPR002110">
    <property type="entry name" value="Ankyrin_rpt"/>
</dbReference>
<feature type="repeat" description="ANK" evidence="10">
    <location>
        <begin position="215"/>
        <end position="247"/>
    </location>
</feature>
<feature type="compositionally biased region" description="Low complexity" evidence="11">
    <location>
        <begin position="465"/>
        <end position="478"/>
    </location>
</feature>
<dbReference type="GO" id="GO:0031672">
    <property type="term" value="C:A band"/>
    <property type="evidence" value="ECO:0007669"/>
    <property type="project" value="TreeGrafter"/>
</dbReference>
<dbReference type="Pfam" id="PF15898">
    <property type="entry name" value="PRKG1_interact"/>
    <property type="match status" value="1"/>
</dbReference>
<feature type="repeat" description="ANK" evidence="10">
    <location>
        <begin position="122"/>
        <end position="154"/>
    </location>
</feature>
<dbReference type="GO" id="GO:0030018">
    <property type="term" value="C:Z disc"/>
    <property type="evidence" value="ECO:0007669"/>
    <property type="project" value="TreeGrafter"/>
</dbReference>
<feature type="compositionally biased region" description="Basic and acidic residues" evidence="11">
    <location>
        <begin position="479"/>
        <end position="488"/>
    </location>
</feature>
<feature type="compositionally biased region" description="Basic and acidic residues" evidence="11">
    <location>
        <begin position="376"/>
        <end position="397"/>
    </location>
</feature>
<evidence type="ECO:0000256" key="4">
    <source>
        <dbReference type="ARBA" id="ARBA00022737"/>
    </source>
</evidence>
<evidence type="ECO:0000256" key="1">
    <source>
        <dbReference type="ARBA" id="ARBA00004245"/>
    </source>
</evidence>
<evidence type="ECO:0000256" key="2">
    <source>
        <dbReference type="ARBA" id="ARBA00022490"/>
    </source>
</evidence>
<keyword evidence="2 9" id="KW-0963">Cytoplasm</keyword>
<dbReference type="GO" id="GO:0007165">
    <property type="term" value="P:signal transduction"/>
    <property type="evidence" value="ECO:0007669"/>
    <property type="project" value="InterPro"/>
</dbReference>
<organism evidence="13 14">
    <name type="scientific">Aythya fuligula</name>
    <name type="common">Tufted duck</name>
    <name type="synonym">Anas fuligula</name>
    <dbReference type="NCBI Taxonomy" id="219594"/>
    <lineage>
        <taxon>Eukaryota</taxon>
        <taxon>Metazoa</taxon>
        <taxon>Chordata</taxon>
        <taxon>Craniata</taxon>
        <taxon>Vertebrata</taxon>
        <taxon>Euteleostomi</taxon>
        <taxon>Archelosauria</taxon>
        <taxon>Archosauria</taxon>
        <taxon>Dinosauria</taxon>
        <taxon>Saurischia</taxon>
        <taxon>Theropoda</taxon>
        <taxon>Coelurosauria</taxon>
        <taxon>Aves</taxon>
        <taxon>Neognathae</taxon>
        <taxon>Galloanserae</taxon>
        <taxon>Anseriformes</taxon>
        <taxon>Anatidae</taxon>
        <taxon>Aythyinae</taxon>
        <taxon>Aythya</taxon>
    </lineage>
</organism>
<feature type="repeat" description="ANK" evidence="10">
    <location>
        <begin position="248"/>
        <end position="280"/>
    </location>
</feature>
<dbReference type="FunFam" id="1.25.40.20:FF:000004">
    <property type="entry name" value="Phosphatase 1 regulatory subunit 12A"/>
    <property type="match status" value="1"/>
</dbReference>
<feature type="compositionally biased region" description="Basic residues" evidence="11">
    <location>
        <begin position="631"/>
        <end position="641"/>
    </location>
</feature>
<evidence type="ECO:0000256" key="6">
    <source>
        <dbReference type="ARBA" id="ARBA00023212"/>
    </source>
</evidence>
<proteinExistence type="predicted"/>
<dbReference type="PANTHER" id="PTHR24179:SF18">
    <property type="entry name" value="PROTEIN PHOSPHATASE 1 REGULATORY SUBUNIT 12B"/>
    <property type="match status" value="1"/>
</dbReference>
<dbReference type="GeneID" id="116498840"/>
<dbReference type="InterPro" id="IPR051226">
    <property type="entry name" value="PP1_Regulatory_Subunit"/>
</dbReference>
<accession>A0A6J3EBA1</accession>
<evidence type="ECO:0000313" key="14">
    <source>
        <dbReference type="RefSeq" id="XP_032059167.1"/>
    </source>
</evidence>
<feature type="region of interest" description="Disordered" evidence="11">
    <location>
        <begin position="348"/>
        <end position="544"/>
    </location>
</feature>
<evidence type="ECO:0000256" key="11">
    <source>
        <dbReference type="SAM" id="MobiDB-lite"/>
    </source>
</evidence>
<sequence length="987" mass="110595">MSEPEHLGGKRAESARLRRAEQLRRWKGSLTEQEPVAAGGGRGRHRGAGGSRVRFEEGAVFLAACSSGDTEEVKRLLGRGARVDTTNVDGLTALHQACIDENLDMVKFLVENGANVNQQDNEGWTPLHAVASCGYLNIAEYLISHGANVAAVNSEGEVPSDIAEEAAMKDLLLEQVKKQGVDLDLARKEEEQQMLQDARQWLNSGRIEDIKQPRTGATALHVAAAKGYSEVMRLLIQAGFNLNVQDNDGWTPLHAAAHWGVKEACSILAEALCDMDIRNKLGQTPFDVADEGLVEHLEMLQKKQTVLRSEKETRNKLIEADMNGKPQSGLFTNKEKILYEEDMLKSMEMEEENKDSSSSSSEEEEEAEEDEGSESDAEKESERKEESFANHSSHETRPSITEQIPPPEPNSFTASARRFSWLNKSDEQKDESPSSWRLGLRKTGSHNMLSEVAATREAQRDKTSLYRSSSSPRISALLDNKEKDKDNKSYLATIAPRRLSSTSDLEEKENRESAVNIVRSGSYTRQPWRDESKGNEAPHSGAPTTYVSTYLKRAPFRQQTDSAVEKSTEGLSASTPLGVITNRAVLGSANGIANAGAASTTGKDFSAEEARERRRSYLTPVRDEEAESLRKARSRQARQTRRSTQGVTLTDLQEAERTFSRSRAERQAQEQQSEKAESTEPAEDSSERQETRSRWSRSADDETVYRRLRCPAQPDKPTTPVSPSTSAPLLYTSSYLTRTNKYLGLDSVNPADFRGAATVMEKNECEDPDLDDRSSNKQSIRERRRPKERRRGTGIIFSTKDDDDEVDGNEEVKETRHERLSRLEAATNPTPASDSSSYSDRASSRSSAYTRRENRLAALSSRAEEESNRDYKKLYESALSENQKLKTKLQEAQLELADIKSKLEKAAQQKQEKTSDRSSMLEMEKREKRALERKLSEMEEEMKNLHQLKQIHTLRQMNEQLLAENRALTRVVARLSLPAKPSESEEL</sequence>
<comment type="function">
    <text evidence="7">Regulates myosin phosphatase activity. Augments Ca(2+) sensitivity of the contractile apparatus.</text>
</comment>
<comment type="subcellular location">
    <subcellularLocation>
        <location evidence="1">Cytoplasm</location>
        <location evidence="1">Cytoskeleton</location>
    </subcellularLocation>
</comment>
<dbReference type="SUPFAM" id="SSF48403">
    <property type="entry name" value="Ankyrin repeat"/>
    <property type="match status" value="1"/>
</dbReference>
<dbReference type="AlphaFoldDB" id="A0A6J3EBA1"/>
<dbReference type="CTD" id="4660"/>
<feature type="compositionally biased region" description="Low complexity" evidence="11">
    <location>
        <begin position="593"/>
        <end position="602"/>
    </location>
</feature>
<keyword evidence="6" id="KW-0206">Cytoskeleton</keyword>
<dbReference type="GO" id="GO:0019208">
    <property type="term" value="F:phosphatase regulator activity"/>
    <property type="evidence" value="ECO:0007669"/>
    <property type="project" value="UniProtKB-UniRule"/>
</dbReference>
<keyword evidence="3" id="KW-0597">Phosphoprotein</keyword>
<dbReference type="InterPro" id="IPR017401">
    <property type="entry name" value="MYPT1/MYPT2/Mbs85"/>
</dbReference>
<gene>
    <name evidence="14" type="primary">PPP1R12B</name>
</gene>
<keyword evidence="5 10" id="KW-0040">ANK repeat</keyword>
<dbReference type="RefSeq" id="XP_032059167.1">
    <property type="nucleotide sequence ID" value="XM_032203276.1"/>
</dbReference>
<dbReference type="PANTHER" id="PTHR24179">
    <property type="entry name" value="PROTEIN PHOSPHATASE 1 REGULATORY SUBUNIT 12"/>
    <property type="match status" value="1"/>
</dbReference>
<keyword evidence="4" id="KW-0677">Repeat</keyword>
<dbReference type="Gene3D" id="6.10.250.1820">
    <property type="match status" value="1"/>
</dbReference>